<accession>A0A2I1TVF4</accession>
<dbReference type="EMBL" id="JAGZZN010000017">
    <property type="protein sequence ID" value="MBS6536674.1"/>
    <property type="molecule type" value="Genomic_DNA"/>
</dbReference>
<feature type="transmembrane region" description="Helical" evidence="1">
    <location>
        <begin position="12"/>
        <end position="34"/>
    </location>
</feature>
<proteinExistence type="predicted"/>
<reference evidence="7" key="4">
    <citation type="submission" date="2023-09" db="EMBL/GenBank/DDBJ databases">
        <title>Streptococcus_parasanguinius_hifiasm_complete_genome_Zymo_Research_ D6332.</title>
        <authorList>
            <person name="Damerum A."/>
        </authorList>
    </citation>
    <scope>NUCLEOTIDE SEQUENCE</scope>
    <source>
        <strain evidence="7">B-1756</strain>
    </source>
</reference>
<dbReference type="EMBL" id="WMYS01000002">
    <property type="protein sequence ID" value="MTR41058.1"/>
    <property type="molecule type" value="Genomic_DNA"/>
</dbReference>
<feature type="transmembrane region" description="Helical" evidence="1">
    <location>
        <begin position="108"/>
        <end position="131"/>
    </location>
</feature>
<dbReference type="AlphaFoldDB" id="A0A2I1TVF4"/>
<name>A0A2I1TVF4_STRPA</name>
<feature type="transmembrane region" description="Helical" evidence="1">
    <location>
        <begin position="54"/>
        <end position="73"/>
    </location>
</feature>
<evidence type="ECO:0000313" key="8">
    <source>
        <dbReference type="Proteomes" id="UP000285725"/>
    </source>
</evidence>
<dbReference type="PANTHER" id="PTHR40044">
    <property type="entry name" value="INTEGRAL MEMBRANE PROTEIN-RELATED"/>
    <property type="match status" value="1"/>
</dbReference>
<evidence type="ECO:0000313" key="4">
    <source>
        <dbReference type="EMBL" id="MTR41058.1"/>
    </source>
</evidence>
<evidence type="ECO:0000313" key="11">
    <source>
        <dbReference type="Proteomes" id="UP000709219"/>
    </source>
</evidence>
<protein>
    <submittedName>
        <fullName evidence="2">QueT transporter family protein</fullName>
    </submittedName>
    <submittedName>
        <fullName evidence="4">Queuosine transporter QueT</fullName>
    </submittedName>
</protein>
<reference evidence="6 8" key="1">
    <citation type="submission" date="2018-08" db="EMBL/GenBank/DDBJ databases">
        <title>A genome reference for cultivated species of the human gut microbiota.</title>
        <authorList>
            <person name="Zou Y."/>
            <person name="Xue W."/>
            <person name="Luo G."/>
        </authorList>
    </citation>
    <scope>NUCLEOTIDE SEQUENCE [LARGE SCALE GENOMIC DNA]</scope>
    <source>
        <strain evidence="6 8">AF30-12BH</strain>
    </source>
</reference>
<gene>
    <name evidence="6" type="ORF">DWZ19_07485</name>
    <name evidence="4" type="ORF">GMC75_05065</name>
    <name evidence="5" type="ORF">GMC80_07220</name>
    <name evidence="3" type="ORF">KH363_03915</name>
    <name evidence="2" type="ORF">KHX87_08620</name>
    <name evidence="7" type="ORF">RDV49_08285</name>
</gene>
<evidence type="ECO:0000313" key="2">
    <source>
        <dbReference type="EMBL" id="MBS5359146.1"/>
    </source>
</evidence>
<sequence length="169" mass="19305">MKQLTARDMAQIAIVAAIYIVLTITPPLNAMAYYGYQFRVSEMMNFLAFYNKKYLIAVTLGCMIANLFSFGWIDVFVGGGSTFVFLGLGLILFGRFKNKFLFDGLIRLDHFLFAIFFSISMFTIALELYYLQGQPFFYNWLTMGLGEFASLIFGAIVINQLSKRIDFTK</sequence>
<dbReference type="Proteomes" id="UP000285725">
    <property type="component" value="Unassembled WGS sequence"/>
</dbReference>
<dbReference type="EMBL" id="CP133988">
    <property type="protein sequence ID" value="WNB82907.1"/>
    <property type="molecule type" value="Genomic_DNA"/>
</dbReference>
<dbReference type="Proteomes" id="UP001248323">
    <property type="component" value="Chromosome"/>
</dbReference>
<dbReference type="Proteomes" id="UP000430295">
    <property type="component" value="Unassembled WGS sequence"/>
</dbReference>
<keyword evidence="1" id="KW-1133">Transmembrane helix</keyword>
<dbReference type="EMBL" id="JAGZFP010000022">
    <property type="protein sequence ID" value="MBS5359146.1"/>
    <property type="molecule type" value="Genomic_DNA"/>
</dbReference>
<dbReference type="EMBL" id="QRQU01000005">
    <property type="protein sequence ID" value="RHN24855.1"/>
    <property type="molecule type" value="Genomic_DNA"/>
</dbReference>
<organism evidence="2 11">
    <name type="scientific">Streptococcus parasanguinis</name>
    <dbReference type="NCBI Taxonomy" id="1318"/>
    <lineage>
        <taxon>Bacteria</taxon>
        <taxon>Bacillati</taxon>
        <taxon>Bacillota</taxon>
        <taxon>Bacilli</taxon>
        <taxon>Lactobacillales</taxon>
        <taxon>Streptococcaceae</taxon>
        <taxon>Streptococcus</taxon>
    </lineage>
</organism>
<evidence type="ECO:0000313" key="7">
    <source>
        <dbReference type="EMBL" id="WNB82907.1"/>
    </source>
</evidence>
<evidence type="ECO:0000313" key="10">
    <source>
        <dbReference type="Proteomes" id="UP000462658"/>
    </source>
</evidence>
<keyword evidence="1" id="KW-0472">Membrane</keyword>
<dbReference type="InterPro" id="IPR010387">
    <property type="entry name" value="QueT"/>
</dbReference>
<evidence type="ECO:0000256" key="1">
    <source>
        <dbReference type="SAM" id="Phobius"/>
    </source>
</evidence>
<dbReference type="RefSeq" id="WP_003006740.1">
    <property type="nucleotide sequence ID" value="NZ_CABJDC010000005.1"/>
</dbReference>
<evidence type="ECO:0000313" key="6">
    <source>
        <dbReference type="EMBL" id="RHN24855.1"/>
    </source>
</evidence>
<dbReference type="PIRSF" id="PIRSF031501">
    <property type="entry name" value="QueT"/>
    <property type="match status" value="1"/>
</dbReference>
<evidence type="ECO:0000313" key="9">
    <source>
        <dbReference type="Proteomes" id="UP000430295"/>
    </source>
</evidence>
<dbReference type="PANTHER" id="PTHR40044:SF1">
    <property type="entry name" value="INTEGRAL MEMBRANE PROTEIN"/>
    <property type="match status" value="1"/>
</dbReference>
<dbReference type="Proteomes" id="UP000462658">
    <property type="component" value="Unassembled WGS sequence"/>
</dbReference>
<dbReference type="Pfam" id="PF06177">
    <property type="entry name" value="QueT"/>
    <property type="match status" value="1"/>
</dbReference>
<keyword evidence="1" id="KW-0812">Transmembrane</keyword>
<reference evidence="2" key="3">
    <citation type="submission" date="2021-02" db="EMBL/GenBank/DDBJ databases">
        <title>Infant gut strain persistence is associated with maternal origin, phylogeny, and functional potential including surface adhesion and iron acquisition.</title>
        <authorList>
            <person name="Lou Y.C."/>
        </authorList>
    </citation>
    <scope>NUCLEOTIDE SEQUENCE</scope>
    <source>
        <strain evidence="3">L3_060_000G1_dasL3_060_000G1_metabat.metabat.86_ sub</strain>
        <strain evidence="2">L3_098_011G1_dasL3_098_011G1_concoct_7</strain>
    </source>
</reference>
<evidence type="ECO:0000313" key="3">
    <source>
        <dbReference type="EMBL" id="MBS6536674.1"/>
    </source>
</evidence>
<feature type="transmembrane region" description="Helical" evidence="1">
    <location>
        <begin position="137"/>
        <end position="159"/>
    </location>
</feature>
<dbReference type="EMBL" id="WMZA01000003">
    <property type="protein sequence ID" value="MTR63116.1"/>
    <property type="molecule type" value="Genomic_DNA"/>
</dbReference>
<reference evidence="9 10" key="2">
    <citation type="journal article" date="2019" name="Nat. Med.">
        <title>A library of human gut bacterial isolates paired with longitudinal multiomics data enables mechanistic microbiome research.</title>
        <authorList>
            <person name="Poyet M."/>
            <person name="Groussin M."/>
            <person name="Gibbons S.M."/>
            <person name="Avila-Pacheco J."/>
            <person name="Jiang X."/>
            <person name="Kearney S.M."/>
            <person name="Perrotta A.R."/>
            <person name="Berdy B."/>
            <person name="Zhao S."/>
            <person name="Lieberman T.D."/>
            <person name="Swanson P.K."/>
            <person name="Smith M."/>
            <person name="Roesemann S."/>
            <person name="Alexander J.E."/>
            <person name="Rich S.A."/>
            <person name="Livny J."/>
            <person name="Vlamakis H."/>
            <person name="Clish C."/>
            <person name="Bullock K."/>
            <person name="Deik A."/>
            <person name="Scott J."/>
            <person name="Pierce K.A."/>
            <person name="Xavier R.J."/>
            <person name="Alm E.J."/>
        </authorList>
    </citation>
    <scope>NUCLEOTIDE SEQUENCE [LARGE SCALE GENOMIC DNA]</scope>
    <source>
        <strain evidence="5 10">BIOML-A10</strain>
        <strain evidence="4 9">BIOML-A18</strain>
    </source>
</reference>
<feature type="transmembrane region" description="Helical" evidence="1">
    <location>
        <begin position="79"/>
        <end position="96"/>
    </location>
</feature>
<evidence type="ECO:0000313" key="5">
    <source>
        <dbReference type="EMBL" id="MTR63116.1"/>
    </source>
</evidence>
<dbReference type="Proteomes" id="UP000761167">
    <property type="component" value="Unassembled WGS sequence"/>
</dbReference>
<dbReference type="Proteomes" id="UP000709219">
    <property type="component" value="Unassembled WGS sequence"/>
</dbReference>